<dbReference type="PANTHER" id="PTHR43546">
    <property type="entry name" value="UPF0173 METAL-DEPENDENT HYDROLASE MJ1163-RELATED"/>
    <property type="match status" value="1"/>
</dbReference>
<evidence type="ECO:0000259" key="2">
    <source>
        <dbReference type="Pfam" id="PF12706"/>
    </source>
</evidence>
<name>A0A0L0N066_TOLOC</name>
<dbReference type="SUPFAM" id="SSF56281">
    <property type="entry name" value="Metallo-hydrolase/oxidoreductase"/>
    <property type="match status" value="1"/>
</dbReference>
<gene>
    <name evidence="3" type="ORF">TOPH_08200</name>
</gene>
<dbReference type="Pfam" id="PF12706">
    <property type="entry name" value="Lactamase_B_2"/>
    <property type="match status" value="1"/>
</dbReference>
<keyword evidence="1" id="KW-0378">Hydrolase</keyword>
<dbReference type="InterPro" id="IPR050114">
    <property type="entry name" value="UPF0173_UPF0282_UlaG_hydrolase"/>
</dbReference>
<sequence>MASFQSNLNITFIGTATAILQIDGVTLITDPFFSPSGTEWDRGVIVLKNDIAPALGLQDLPVIDAVLLSHEDHPDNLDELGGRLLDGRKVLTTMDGAKKLAPRPGVRGMAPWETTSLQLGGRTFQVTATPCLHFPGGECTGFIITATWFGETGGLPNAIYFSGDTVYMEELVEMRNKFHISVALLNLGVASVPVGDPPLQITMDGKQAAKLFREIGADILVPMHYDGWGHFAEGGDQLAKVFASEGIEDKVCWLTPGASKKIF</sequence>
<dbReference type="EMBL" id="LFRF01000041">
    <property type="protein sequence ID" value="KND87165.1"/>
    <property type="molecule type" value="Genomic_DNA"/>
</dbReference>
<dbReference type="Proteomes" id="UP000036947">
    <property type="component" value="Unassembled WGS sequence"/>
</dbReference>
<dbReference type="PANTHER" id="PTHR43546:SF9">
    <property type="entry name" value="L-ASCORBATE-6-PHOSPHATE LACTONASE ULAG-RELATED"/>
    <property type="match status" value="1"/>
</dbReference>
<protein>
    <recommendedName>
        <fullName evidence="2">Metallo-beta-lactamase domain-containing protein</fullName>
    </recommendedName>
</protein>
<keyword evidence="4" id="KW-1185">Reference proteome</keyword>
<accession>A0A0L0N066</accession>
<evidence type="ECO:0000256" key="1">
    <source>
        <dbReference type="ARBA" id="ARBA00022801"/>
    </source>
</evidence>
<evidence type="ECO:0000313" key="3">
    <source>
        <dbReference type="EMBL" id="KND87165.1"/>
    </source>
</evidence>
<feature type="domain" description="Metallo-beta-lactamase" evidence="2">
    <location>
        <begin position="28"/>
        <end position="225"/>
    </location>
</feature>
<dbReference type="AlphaFoldDB" id="A0A0L0N066"/>
<reference evidence="3 4" key="1">
    <citation type="journal article" date="2015" name="BMC Genomics">
        <title>The genome of the truffle-parasite Tolypocladium ophioglossoides and the evolution of antifungal peptaibiotics.</title>
        <authorList>
            <person name="Quandt C.A."/>
            <person name="Bushley K.E."/>
            <person name="Spatafora J.W."/>
        </authorList>
    </citation>
    <scope>NUCLEOTIDE SEQUENCE [LARGE SCALE GENOMIC DNA]</scope>
    <source>
        <strain evidence="3 4">CBS 100239</strain>
    </source>
</reference>
<dbReference type="InterPro" id="IPR001279">
    <property type="entry name" value="Metallo-B-lactamas"/>
</dbReference>
<organism evidence="3 4">
    <name type="scientific">Tolypocladium ophioglossoides (strain CBS 100239)</name>
    <name type="common">Snaketongue truffleclub</name>
    <name type="synonym">Elaphocordyceps ophioglossoides</name>
    <dbReference type="NCBI Taxonomy" id="1163406"/>
    <lineage>
        <taxon>Eukaryota</taxon>
        <taxon>Fungi</taxon>
        <taxon>Dikarya</taxon>
        <taxon>Ascomycota</taxon>
        <taxon>Pezizomycotina</taxon>
        <taxon>Sordariomycetes</taxon>
        <taxon>Hypocreomycetidae</taxon>
        <taxon>Hypocreales</taxon>
        <taxon>Ophiocordycipitaceae</taxon>
        <taxon>Tolypocladium</taxon>
    </lineage>
</organism>
<dbReference type="Gene3D" id="3.60.15.10">
    <property type="entry name" value="Ribonuclease Z/Hydroxyacylglutathione hydrolase-like"/>
    <property type="match status" value="1"/>
</dbReference>
<dbReference type="OrthoDB" id="332863at2759"/>
<dbReference type="GO" id="GO:0016787">
    <property type="term" value="F:hydrolase activity"/>
    <property type="evidence" value="ECO:0007669"/>
    <property type="project" value="UniProtKB-KW"/>
</dbReference>
<proteinExistence type="predicted"/>
<comment type="caution">
    <text evidence="3">The sequence shown here is derived from an EMBL/GenBank/DDBJ whole genome shotgun (WGS) entry which is preliminary data.</text>
</comment>
<evidence type="ECO:0000313" key="4">
    <source>
        <dbReference type="Proteomes" id="UP000036947"/>
    </source>
</evidence>
<dbReference type="InterPro" id="IPR036866">
    <property type="entry name" value="RibonucZ/Hydroxyglut_hydro"/>
</dbReference>